<dbReference type="AlphaFoldDB" id="A0AAV3JL39"/>
<name>A0AAV3JL39_STRAG</name>
<accession>A0AAV3JL39</accession>
<dbReference type="Proteomes" id="UP000015267">
    <property type="component" value="Unassembled WGS sequence"/>
</dbReference>
<gene>
    <name evidence="1" type="ORF">SAG0055_09260</name>
</gene>
<organism evidence="1 2">
    <name type="scientific">Streptococcus agalactiae CCUG 29376</name>
    <dbReference type="NCBI Taxonomy" id="1105255"/>
    <lineage>
        <taxon>Bacteria</taxon>
        <taxon>Bacillati</taxon>
        <taxon>Bacillota</taxon>
        <taxon>Bacilli</taxon>
        <taxon>Lactobacillales</taxon>
        <taxon>Streptococcaceae</taxon>
        <taxon>Streptococcus</taxon>
    </lineage>
</organism>
<dbReference type="EMBL" id="ANDB01000006">
    <property type="protein sequence ID" value="EPW18107.1"/>
    <property type="molecule type" value="Genomic_DNA"/>
</dbReference>
<reference evidence="1 2" key="1">
    <citation type="submission" date="2012-10" db="EMBL/GenBank/DDBJ databases">
        <authorList>
            <person name="Zadoks R.N."/>
            <person name="Moroni P."/>
            <person name="Richards V.P."/>
            <person name="Durkin S.A.S."/>
            <person name="Kim M."/>
            <person name="Pavinski Bitar P.D."/>
            <person name="Stanhope M.J."/>
            <person name="Town C.D."/>
            <person name="Venter J.C."/>
        </authorList>
    </citation>
    <scope>NUCLEOTIDE SEQUENCE [LARGE SCALE GENOMIC DNA]</scope>
    <source>
        <strain evidence="1 2">CCUG 29376</strain>
    </source>
</reference>
<comment type="caution">
    <text evidence="1">The sequence shown here is derived from an EMBL/GenBank/DDBJ whole genome shotgun (WGS) entry which is preliminary data.</text>
</comment>
<evidence type="ECO:0000313" key="2">
    <source>
        <dbReference type="Proteomes" id="UP000015267"/>
    </source>
</evidence>
<protein>
    <submittedName>
        <fullName evidence="1">Uncharacterized protein</fullName>
    </submittedName>
</protein>
<proteinExistence type="predicted"/>
<dbReference type="RefSeq" id="WP_000876115.1">
    <property type="nucleotide sequence ID" value="NZ_ANDB01000006.1"/>
</dbReference>
<evidence type="ECO:0000313" key="1">
    <source>
        <dbReference type="EMBL" id="EPW18107.1"/>
    </source>
</evidence>
<sequence>MKYLEITLAYVTRKAYNIGFSIEKYLEIIFLKGTINMNINLLEGIEIEYKSADLAKTLSLL</sequence>